<dbReference type="Gene3D" id="3.30.70.1010">
    <property type="entry name" value="Translation elongation factor EF1B, gamma chain, conserved domain"/>
    <property type="match status" value="1"/>
</dbReference>
<feature type="signal peptide" evidence="4">
    <location>
        <begin position="1"/>
        <end position="17"/>
    </location>
</feature>
<evidence type="ECO:0000256" key="1">
    <source>
        <dbReference type="ARBA" id="ARBA00022768"/>
    </source>
</evidence>
<dbReference type="SUPFAM" id="SSF89942">
    <property type="entry name" value="eEF1-gamma domain"/>
    <property type="match status" value="1"/>
</dbReference>
<evidence type="ECO:0000259" key="6">
    <source>
        <dbReference type="PROSITE" id="PS50405"/>
    </source>
</evidence>
<keyword evidence="2 3" id="KW-0648">Protein biosynthesis</keyword>
<dbReference type="PANTHER" id="PTHR43986">
    <property type="entry name" value="ELONGATION FACTOR 1-GAMMA"/>
    <property type="match status" value="1"/>
</dbReference>
<evidence type="ECO:0000256" key="2">
    <source>
        <dbReference type="ARBA" id="ARBA00022917"/>
    </source>
</evidence>
<sequence length="415" mass="46855">MLITGHSPLALPVMALASSLGLKYETSETTPCGCTLPHVHDGDVRIAHSPAALRYIARKHGKGDILLGKTPEDEALIEQGVSLGVHLQNLVRGVVMTILMPQSVAAYNKSANMRGREMIEKLLTVLDKRFLEKTFYATERYTIADFALVVPVAAALARLYPKDKAEAFPNLIRWARTVHAIPGVSDVMNEISFAASPLPIEPVVQPGPRPEGSQCIIGKCCAMKQTCSDSSQKCCEKKQTESAGAAKPVDPYSKLTFDMYAWKKHYKNLDWDSKEKWEPYFFEHYDPKEYSLWKCEYIDPSGFKEDWKTKNLVTIWLQRLRGEKADKYTFGNVLVTKDENKDHFDIVGVFLFPLDTVPECVSECGGSSSFKFTRLAMDTEEDKKFLSDVWYWQEESDIVHNGYVFGRCVDGETWH</sequence>
<dbReference type="InterPro" id="IPR036249">
    <property type="entry name" value="Thioredoxin-like_sf"/>
</dbReference>
<dbReference type="InterPro" id="IPR036282">
    <property type="entry name" value="Glutathione-S-Trfase_C_sf"/>
</dbReference>
<dbReference type="EMBL" id="VDLU01000001">
    <property type="protein sequence ID" value="TNJ29970.1"/>
    <property type="molecule type" value="Genomic_DNA"/>
</dbReference>
<evidence type="ECO:0000259" key="5">
    <source>
        <dbReference type="PROSITE" id="PS50040"/>
    </source>
</evidence>
<dbReference type="GO" id="GO:0005737">
    <property type="term" value="C:cytoplasm"/>
    <property type="evidence" value="ECO:0007669"/>
    <property type="project" value="TreeGrafter"/>
</dbReference>
<keyword evidence="1 3" id="KW-0251">Elongation factor</keyword>
<evidence type="ECO:0000313" key="8">
    <source>
        <dbReference type="Proteomes" id="UP000315496"/>
    </source>
</evidence>
<evidence type="ECO:0000256" key="4">
    <source>
        <dbReference type="SAM" id="SignalP"/>
    </source>
</evidence>
<keyword evidence="4" id="KW-0732">Signal</keyword>
<name>A0A4Z1SWN1_GIAMU</name>
<feature type="domain" description="GST C-terminal" evidence="6">
    <location>
        <begin position="70"/>
        <end position="198"/>
    </location>
</feature>
<dbReference type="SMART" id="SM01183">
    <property type="entry name" value="EF1G"/>
    <property type="match status" value="1"/>
</dbReference>
<dbReference type="Gene3D" id="1.20.1050.10">
    <property type="match status" value="1"/>
</dbReference>
<dbReference type="InterPro" id="IPR001662">
    <property type="entry name" value="EF1B_G_C"/>
</dbReference>
<dbReference type="SUPFAM" id="SSF52833">
    <property type="entry name" value="Thioredoxin-like"/>
    <property type="match status" value="1"/>
</dbReference>
<evidence type="ECO:0000256" key="3">
    <source>
        <dbReference type="PROSITE-ProRule" id="PRU00519"/>
    </source>
</evidence>
<dbReference type="SUPFAM" id="SSF47616">
    <property type="entry name" value="GST C-terminal domain-like"/>
    <property type="match status" value="1"/>
</dbReference>
<dbReference type="InterPro" id="IPR004046">
    <property type="entry name" value="GST_C"/>
</dbReference>
<protein>
    <submittedName>
        <fullName evidence="7">Elongation factor 1-gamma</fullName>
    </submittedName>
</protein>
<dbReference type="Proteomes" id="UP000315496">
    <property type="component" value="Chromosome 1"/>
</dbReference>
<dbReference type="OrthoDB" id="249703at2759"/>
<comment type="caution">
    <text evidence="7">The sequence shown here is derived from an EMBL/GenBank/DDBJ whole genome shotgun (WGS) entry which is preliminary data.</text>
</comment>
<dbReference type="AlphaFoldDB" id="A0A4Z1SWN1"/>
<dbReference type="InterPro" id="IPR010987">
    <property type="entry name" value="Glutathione-S-Trfase_C-like"/>
</dbReference>
<dbReference type="GO" id="GO:0005634">
    <property type="term" value="C:nucleus"/>
    <property type="evidence" value="ECO:0007669"/>
    <property type="project" value="TreeGrafter"/>
</dbReference>
<dbReference type="Pfam" id="PF00043">
    <property type="entry name" value="GST_C"/>
    <property type="match status" value="1"/>
</dbReference>
<evidence type="ECO:0000313" key="7">
    <source>
        <dbReference type="EMBL" id="TNJ29970.1"/>
    </source>
</evidence>
<dbReference type="InterPro" id="IPR050802">
    <property type="entry name" value="EF-GSTs"/>
</dbReference>
<feature type="chain" id="PRO_5021441469" evidence="4">
    <location>
        <begin position="18"/>
        <end position="415"/>
    </location>
</feature>
<dbReference type="PROSITE" id="PS50040">
    <property type="entry name" value="EF1G_C"/>
    <property type="match status" value="1"/>
</dbReference>
<accession>A0A4Z1SWN1</accession>
<reference evidence="7 8" key="1">
    <citation type="submission" date="2019-05" db="EMBL/GenBank/DDBJ databases">
        <title>The compact genome of Giardia muris reveals important steps in the evolution of intestinal protozoan parasites.</title>
        <authorList>
            <person name="Xu F."/>
            <person name="Jimenez-Gonzalez A."/>
            <person name="Einarsson E."/>
            <person name="Astvaldsson A."/>
            <person name="Peirasmaki D."/>
            <person name="Eckmann L."/>
            <person name="Andersson J.O."/>
            <person name="Svard S.G."/>
            <person name="Jerlstrom-Hultqvist J."/>
        </authorList>
    </citation>
    <scope>NUCLEOTIDE SEQUENCE [LARGE SCALE GENOMIC DNA]</scope>
    <source>
        <strain evidence="7 8">Roberts-Thomson</strain>
    </source>
</reference>
<proteinExistence type="predicted"/>
<feature type="domain" description="EF-1-gamma C-terminal" evidence="5">
    <location>
        <begin position="248"/>
        <end position="410"/>
    </location>
</feature>
<dbReference type="PROSITE" id="PS50405">
    <property type="entry name" value="GST_CTER"/>
    <property type="match status" value="1"/>
</dbReference>
<organism evidence="7 8">
    <name type="scientific">Giardia muris</name>
    <dbReference type="NCBI Taxonomy" id="5742"/>
    <lineage>
        <taxon>Eukaryota</taxon>
        <taxon>Metamonada</taxon>
        <taxon>Diplomonadida</taxon>
        <taxon>Hexamitidae</taxon>
        <taxon>Giardiinae</taxon>
        <taxon>Giardia</taxon>
    </lineage>
</organism>
<dbReference type="GO" id="GO:0003746">
    <property type="term" value="F:translation elongation factor activity"/>
    <property type="evidence" value="ECO:0007669"/>
    <property type="project" value="UniProtKB-UniRule"/>
</dbReference>
<dbReference type="Pfam" id="PF00647">
    <property type="entry name" value="EF1G"/>
    <property type="match status" value="1"/>
</dbReference>
<gene>
    <name evidence="7" type="ORF">GMRT_13550</name>
</gene>
<dbReference type="VEuPathDB" id="GiardiaDB:GMRT_13550"/>
<dbReference type="PANTHER" id="PTHR43986:SF1">
    <property type="entry name" value="ELONGATION FACTOR 1-GAMMA"/>
    <property type="match status" value="1"/>
</dbReference>
<keyword evidence="8" id="KW-1185">Reference proteome</keyword>
<dbReference type="InterPro" id="IPR036433">
    <property type="entry name" value="EF1B_G_C_sf"/>
</dbReference>